<dbReference type="InterPro" id="IPR034756">
    <property type="entry name" value="T2SSM_b"/>
</dbReference>
<accession>A0A1W6LGJ2</accession>
<proteinExistence type="predicted"/>
<dbReference type="RefSeq" id="WP_157782238.1">
    <property type="nucleotide sequence ID" value="NZ_BSPR01000017.1"/>
</dbReference>
<name>A0A1W6LGJ2_9BURK</name>
<dbReference type="AlphaFoldDB" id="A0A1W6LGJ2"/>
<reference evidence="1 2" key="1">
    <citation type="submission" date="2016-04" db="EMBL/GenBank/DDBJ databases">
        <title>Complete genome sequence of natural rubber-degrading, novel Gram-negative bacterium, Rhizobacter gummiphilus strain NS21.</title>
        <authorList>
            <person name="Tabata M."/>
            <person name="Kasai D."/>
            <person name="Fukuda M."/>
        </authorList>
    </citation>
    <scope>NUCLEOTIDE SEQUENCE [LARGE SCALE GENOMIC DNA]</scope>
    <source>
        <strain evidence="1 2">NS21</strain>
    </source>
</reference>
<evidence type="ECO:0000313" key="2">
    <source>
        <dbReference type="Proteomes" id="UP000193427"/>
    </source>
</evidence>
<dbReference type="KEGG" id="rgu:A4W93_27415"/>
<dbReference type="Proteomes" id="UP000193427">
    <property type="component" value="Chromosome"/>
</dbReference>
<dbReference type="STRING" id="946333.A4W93_27415"/>
<gene>
    <name evidence="1" type="ORF">A4W93_27415</name>
</gene>
<evidence type="ECO:0000313" key="1">
    <source>
        <dbReference type="EMBL" id="ARN23333.1"/>
    </source>
</evidence>
<dbReference type="EMBL" id="CP015118">
    <property type="protein sequence ID" value="ARN23333.1"/>
    <property type="molecule type" value="Genomic_DNA"/>
</dbReference>
<sequence length="173" mass="18249">MSAWRVRLGIARHRQGPGAVAAAVLLALGLAAWTWLLPRHLAARQAPGLDTVAPAVVREADDPQARLRAVLVEPAQVQAVLARLVEAAQVDGLASGRVGYHRDEAAATRVRLELPVRGGYPALKRFLGAALASHPGVSVDQVDVRRDTGGTGLEGTVWLSVWSTAVLDGEDPP</sequence>
<keyword evidence="2" id="KW-1185">Reference proteome</keyword>
<dbReference type="OrthoDB" id="9096701at2"/>
<protein>
    <submittedName>
        <fullName evidence="1">Uncharacterized protein</fullName>
    </submittedName>
</protein>
<organism evidence="1 2">
    <name type="scientific">Piscinibacter gummiphilus</name>
    <dbReference type="NCBI Taxonomy" id="946333"/>
    <lineage>
        <taxon>Bacteria</taxon>
        <taxon>Pseudomonadati</taxon>
        <taxon>Pseudomonadota</taxon>
        <taxon>Betaproteobacteria</taxon>
        <taxon>Burkholderiales</taxon>
        <taxon>Sphaerotilaceae</taxon>
        <taxon>Piscinibacter</taxon>
    </lineage>
</organism>
<dbReference type="Pfam" id="PF10741">
    <property type="entry name" value="T2SSM_b"/>
    <property type="match status" value="1"/>
</dbReference>